<name>A0A9P9XXI0_9HYPO</name>
<reference evidence="1" key="2">
    <citation type="submission" date="2022-07" db="EMBL/GenBank/DDBJ databases">
        <authorList>
            <person name="Goncalves M.F.M."/>
            <person name="Hilario S."/>
            <person name="Van De Peer Y."/>
            <person name="Esteves A.C."/>
            <person name="Alves A."/>
        </authorList>
    </citation>
    <scope>NUCLEOTIDE SEQUENCE</scope>
    <source>
        <strain evidence="1">MUM 19.33</strain>
    </source>
</reference>
<evidence type="ECO:0000313" key="1">
    <source>
        <dbReference type="EMBL" id="KAI6779373.1"/>
    </source>
</evidence>
<proteinExistence type="predicted"/>
<accession>A0A9P9XXI0</accession>
<gene>
    <name evidence="1" type="ORF">J7T54_000471</name>
</gene>
<reference evidence="1" key="1">
    <citation type="journal article" date="2021" name="J Fungi (Basel)">
        <title>Genomic and Metabolomic Analyses of the Marine Fungus Emericellopsis cladophorae: Insights into Saltwater Adaptability Mechanisms and Its Biosynthetic Potential.</title>
        <authorList>
            <person name="Goncalves M.F.M."/>
            <person name="Hilario S."/>
            <person name="Van de Peer Y."/>
            <person name="Esteves A.C."/>
            <person name="Alves A."/>
        </authorList>
    </citation>
    <scope>NUCLEOTIDE SEQUENCE</scope>
    <source>
        <strain evidence="1">MUM 19.33</strain>
    </source>
</reference>
<keyword evidence="2" id="KW-1185">Reference proteome</keyword>
<dbReference type="OrthoDB" id="2423195at2759"/>
<dbReference type="Proteomes" id="UP001055219">
    <property type="component" value="Unassembled WGS sequence"/>
</dbReference>
<organism evidence="1 2">
    <name type="scientific">Emericellopsis cladophorae</name>
    <dbReference type="NCBI Taxonomy" id="2686198"/>
    <lineage>
        <taxon>Eukaryota</taxon>
        <taxon>Fungi</taxon>
        <taxon>Dikarya</taxon>
        <taxon>Ascomycota</taxon>
        <taxon>Pezizomycotina</taxon>
        <taxon>Sordariomycetes</taxon>
        <taxon>Hypocreomycetidae</taxon>
        <taxon>Hypocreales</taxon>
        <taxon>Bionectriaceae</taxon>
        <taxon>Emericellopsis</taxon>
    </lineage>
</organism>
<dbReference type="RefSeq" id="XP_051360229.1">
    <property type="nucleotide sequence ID" value="XM_051508761.1"/>
</dbReference>
<dbReference type="GeneID" id="75826990"/>
<evidence type="ECO:0000313" key="2">
    <source>
        <dbReference type="Proteomes" id="UP001055219"/>
    </source>
</evidence>
<protein>
    <submittedName>
        <fullName evidence="1">NFX1-type zinc finger-containing protein 1</fullName>
    </submittedName>
</protein>
<dbReference type="AlphaFoldDB" id="A0A9P9XXI0"/>
<dbReference type="EMBL" id="JAGIXG020000048">
    <property type="protein sequence ID" value="KAI6779373.1"/>
    <property type="molecule type" value="Genomic_DNA"/>
</dbReference>
<comment type="caution">
    <text evidence="1">The sequence shown here is derived from an EMBL/GenBank/DDBJ whole genome shotgun (WGS) entry which is preliminary data.</text>
</comment>
<sequence length="224" mass="25481">MLNGAVGVREQTRPYTLFRYWKQHPAAAPGPACPQSRTASAPCRARQFATQRFLLTVLGKATAGFGKVDTLVDGWYGDKLLRERYQDILRRERQARKLGEQVDEEKQHAQQLSDAIIMRRNQTAAPELGIGSMALLVDEPKRRPGLTTTCDEQVALRLQLFRLKAQCILFQDKFPMSMEYPMEGWGVYPQRPDGMPRPLAPSFLKKREGLIARLPIYSLPRLVL</sequence>